<organism evidence="2 3">
    <name type="scientific">Micromonospora azadirachtae</name>
    <dbReference type="NCBI Taxonomy" id="1970735"/>
    <lineage>
        <taxon>Bacteria</taxon>
        <taxon>Bacillati</taxon>
        <taxon>Actinomycetota</taxon>
        <taxon>Actinomycetes</taxon>
        <taxon>Micromonosporales</taxon>
        <taxon>Micromonosporaceae</taxon>
        <taxon>Micromonospora</taxon>
    </lineage>
</organism>
<name>A0ABW3A680_9ACTN</name>
<feature type="transmembrane region" description="Helical" evidence="1">
    <location>
        <begin position="106"/>
        <end position="128"/>
    </location>
</feature>
<feature type="non-terminal residue" evidence="2">
    <location>
        <position position="343"/>
    </location>
</feature>
<keyword evidence="1" id="KW-0472">Membrane</keyword>
<feature type="transmembrane region" description="Helical" evidence="1">
    <location>
        <begin position="140"/>
        <end position="159"/>
    </location>
</feature>
<sequence length="343" mass="37319">MTSGPLPRILRRRGEPGYPTFLELFFDVTYIFMLSRIAAGLAGDLTARGTAQATILLLAAWWVWVLTAWLTDLFNPQLPIIQATVLLVMFGTLVMAIAVPQAFGEYGWLFVAAYFGIHVVRDAVLIPGTRVNRSIQARSVRVFFWFILTAAPWAAGVFVTGWPRLALWGFAVVVDLGSARIGWPVPRLGRTELDSQIFTGSHLSERHRQIFLIALGELILTVGVGLGATDLGPPEYAACAVAFSTGILLLRLYYHRVRQLLARSGLMTMERVQPGASTSYTHLMMVAGVLLISTGLSLVIDQPLGHTPAAWAAVILGGSALFLLGSSLFDAVVTGQVLWSRAL</sequence>
<reference evidence="3" key="1">
    <citation type="journal article" date="2019" name="Int. J. Syst. Evol. Microbiol.">
        <title>The Global Catalogue of Microorganisms (GCM) 10K type strain sequencing project: providing services to taxonomists for standard genome sequencing and annotation.</title>
        <authorList>
            <consortium name="The Broad Institute Genomics Platform"/>
            <consortium name="The Broad Institute Genome Sequencing Center for Infectious Disease"/>
            <person name="Wu L."/>
            <person name="Ma J."/>
        </authorList>
    </citation>
    <scope>NUCLEOTIDE SEQUENCE [LARGE SCALE GENOMIC DNA]</scope>
    <source>
        <strain evidence="3">JCM 32148</strain>
    </source>
</reference>
<feature type="transmembrane region" description="Helical" evidence="1">
    <location>
        <begin position="310"/>
        <end position="333"/>
    </location>
</feature>
<keyword evidence="1" id="KW-1133">Transmembrane helix</keyword>
<protein>
    <submittedName>
        <fullName evidence="2">Low temperature requirement protein A</fullName>
    </submittedName>
</protein>
<dbReference type="PANTHER" id="PTHR36840">
    <property type="entry name" value="BLL5714 PROTEIN"/>
    <property type="match status" value="1"/>
</dbReference>
<keyword evidence="1" id="KW-0812">Transmembrane</keyword>
<dbReference type="PANTHER" id="PTHR36840:SF1">
    <property type="entry name" value="BLL5714 PROTEIN"/>
    <property type="match status" value="1"/>
</dbReference>
<evidence type="ECO:0000256" key="1">
    <source>
        <dbReference type="SAM" id="Phobius"/>
    </source>
</evidence>
<dbReference type="Proteomes" id="UP001597053">
    <property type="component" value="Unassembled WGS sequence"/>
</dbReference>
<gene>
    <name evidence="2" type="ORF">ACFQZ8_20370</name>
</gene>
<keyword evidence="3" id="KW-1185">Reference proteome</keyword>
<feature type="transmembrane region" description="Helical" evidence="1">
    <location>
        <begin position="78"/>
        <end position="100"/>
    </location>
</feature>
<feature type="transmembrane region" description="Helical" evidence="1">
    <location>
        <begin position="235"/>
        <end position="254"/>
    </location>
</feature>
<evidence type="ECO:0000313" key="3">
    <source>
        <dbReference type="Proteomes" id="UP001597053"/>
    </source>
</evidence>
<accession>A0ABW3A680</accession>
<feature type="transmembrane region" description="Helical" evidence="1">
    <location>
        <begin position="210"/>
        <end position="229"/>
    </location>
</feature>
<feature type="transmembrane region" description="Helical" evidence="1">
    <location>
        <begin position="275"/>
        <end position="298"/>
    </location>
</feature>
<evidence type="ECO:0000313" key="2">
    <source>
        <dbReference type="EMBL" id="MFD0786260.1"/>
    </source>
</evidence>
<feature type="transmembrane region" description="Helical" evidence="1">
    <location>
        <begin position="21"/>
        <end position="39"/>
    </location>
</feature>
<feature type="transmembrane region" description="Helical" evidence="1">
    <location>
        <begin position="165"/>
        <end position="183"/>
    </location>
</feature>
<dbReference type="Pfam" id="PF06772">
    <property type="entry name" value="LtrA"/>
    <property type="match status" value="1"/>
</dbReference>
<proteinExistence type="predicted"/>
<dbReference type="EMBL" id="JBHTHM010001242">
    <property type="protein sequence ID" value="MFD0786260.1"/>
    <property type="molecule type" value="Genomic_DNA"/>
</dbReference>
<comment type="caution">
    <text evidence="2">The sequence shown here is derived from an EMBL/GenBank/DDBJ whole genome shotgun (WGS) entry which is preliminary data.</text>
</comment>
<feature type="transmembrane region" description="Helical" evidence="1">
    <location>
        <begin position="51"/>
        <end position="71"/>
    </location>
</feature>
<dbReference type="InterPro" id="IPR010640">
    <property type="entry name" value="Low_temperature_requirement_A"/>
</dbReference>